<gene>
    <name evidence="11" type="ORF">JOC77_000048</name>
</gene>
<evidence type="ECO:0000256" key="3">
    <source>
        <dbReference type="ARBA" id="ARBA00022679"/>
    </source>
</evidence>
<dbReference type="GO" id="GO:0016740">
    <property type="term" value="F:transferase activity"/>
    <property type="evidence" value="ECO:0007669"/>
    <property type="project" value="UniProtKB-KW"/>
</dbReference>
<dbReference type="PIRSF" id="PIRSF000850">
    <property type="entry name" value="Phospholipase_D_PSS"/>
    <property type="match status" value="1"/>
</dbReference>
<dbReference type="Pfam" id="PF13091">
    <property type="entry name" value="PLDc_2"/>
    <property type="match status" value="2"/>
</dbReference>
<protein>
    <recommendedName>
        <fullName evidence="8">Cardiolipin synthase</fullName>
        <ecNumber evidence="8">2.7.8.-</ecNumber>
    </recommendedName>
</protein>
<dbReference type="InterPro" id="IPR022924">
    <property type="entry name" value="Cardiolipin_synthase"/>
</dbReference>
<dbReference type="CDD" id="cd09110">
    <property type="entry name" value="PLDc_CLS_1"/>
    <property type="match status" value="1"/>
</dbReference>
<dbReference type="PANTHER" id="PTHR21248:SF7">
    <property type="entry name" value="MINOR CARDIOLIPIN SYNTHASE CLSB"/>
    <property type="match status" value="1"/>
</dbReference>
<evidence type="ECO:0000256" key="4">
    <source>
        <dbReference type="ARBA" id="ARBA00022692"/>
    </source>
</evidence>
<comment type="caution">
    <text evidence="11">The sequence shown here is derived from an EMBL/GenBank/DDBJ whole genome shotgun (WGS) entry which is preliminary data.</text>
</comment>
<sequence length="400" mass="46700">MKLILYVILALLLLVLWIWIDFKLGRMKHLKHAHRRDFPFRYSDIKLFTDGVSLFKDMFSDIRSAELHIHILFYIVKEDHFSKEFLTLLKEKAAQGVQVRLLLDWMGSFGLKKKTIRGLRKQGIEISFCQAPKLPYLFYSSQERNHRKITVIDGKTAYLGGFNIGKEYINEDKKLSPWRDYHLKISGEGVRDLQEEFLEDWFEATGKDYRKTDLFHLKPEKGKCKHLIVPCEGVFLEERYAKLIRMARKKIVIGTPYFIPSKLLISELIKALEKGIDLTVIVPGRADHPFVKEASYKYFRQLVPKGAKVFQFQNGFYHPKIILIDNQLCDVGTSNFDKRSLFLNHELNCYIYDSGCINQLEKALENDLQNSTALDLEHISTFNPVRTAKEWIASSISHFL</sequence>
<keyword evidence="2" id="KW-1003">Cell membrane</keyword>
<evidence type="ECO:0000256" key="2">
    <source>
        <dbReference type="ARBA" id="ARBA00022475"/>
    </source>
</evidence>
<evidence type="ECO:0000259" key="10">
    <source>
        <dbReference type="PROSITE" id="PS50035"/>
    </source>
</evidence>
<feature type="transmembrane region" description="Helical" evidence="9">
    <location>
        <begin position="6"/>
        <end position="25"/>
    </location>
</feature>
<comment type="subcellular location">
    <subcellularLocation>
        <location evidence="1">Cell membrane</location>
    </subcellularLocation>
</comment>
<evidence type="ECO:0000256" key="5">
    <source>
        <dbReference type="ARBA" id="ARBA00022737"/>
    </source>
</evidence>
<dbReference type="EMBL" id="JAFBFI010000001">
    <property type="protein sequence ID" value="MBM7690645.1"/>
    <property type="molecule type" value="Genomic_DNA"/>
</dbReference>
<evidence type="ECO:0000256" key="6">
    <source>
        <dbReference type="ARBA" id="ARBA00022989"/>
    </source>
</evidence>
<dbReference type="Gene3D" id="3.30.870.10">
    <property type="entry name" value="Endonuclease Chain A"/>
    <property type="match status" value="2"/>
</dbReference>
<dbReference type="InterPro" id="IPR001736">
    <property type="entry name" value="PLipase_D/transphosphatidylase"/>
</dbReference>
<keyword evidence="12" id="KW-1185">Reference proteome</keyword>
<keyword evidence="3 11" id="KW-0808">Transferase</keyword>
<keyword evidence="4 9" id="KW-0812">Transmembrane</keyword>
<name>A0ABS2QCA2_9BACI</name>
<dbReference type="RefSeq" id="WP_204537338.1">
    <property type="nucleotide sequence ID" value="NZ_JAFBFI010000001.1"/>
</dbReference>
<evidence type="ECO:0000313" key="12">
    <source>
        <dbReference type="Proteomes" id="UP000823486"/>
    </source>
</evidence>
<proteinExistence type="predicted"/>
<evidence type="ECO:0000256" key="7">
    <source>
        <dbReference type="ARBA" id="ARBA00023136"/>
    </source>
</evidence>
<evidence type="ECO:0000256" key="9">
    <source>
        <dbReference type="SAM" id="Phobius"/>
    </source>
</evidence>
<evidence type="ECO:0000313" key="11">
    <source>
        <dbReference type="EMBL" id="MBM7690645.1"/>
    </source>
</evidence>
<dbReference type="CDD" id="cd09112">
    <property type="entry name" value="PLDc_CLS_2"/>
    <property type="match status" value="1"/>
</dbReference>
<dbReference type="InterPro" id="IPR025202">
    <property type="entry name" value="PLD-like_dom"/>
</dbReference>
<evidence type="ECO:0000256" key="1">
    <source>
        <dbReference type="ARBA" id="ARBA00004236"/>
    </source>
</evidence>
<dbReference type="SMART" id="SM00155">
    <property type="entry name" value="PLDc"/>
    <property type="match status" value="2"/>
</dbReference>
<keyword evidence="7 9" id="KW-0472">Membrane</keyword>
<keyword evidence="5" id="KW-0677">Repeat</keyword>
<dbReference type="NCBIfam" id="TIGR04265">
    <property type="entry name" value="bac_cardiolipin"/>
    <property type="match status" value="1"/>
</dbReference>
<organism evidence="11 12">
    <name type="scientific">Peribacillus deserti</name>
    <dbReference type="NCBI Taxonomy" id="673318"/>
    <lineage>
        <taxon>Bacteria</taxon>
        <taxon>Bacillati</taxon>
        <taxon>Bacillota</taxon>
        <taxon>Bacilli</taxon>
        <taxon>Bacillales</taxon>
        <taxon>Bacillaceae</taxon>
        <taxon>Peribacillus</taxon>
    </lineage>
</organism>
<evidence type="ECO:0000256" key="8">
    <source>
        <dbReference type="NCBIfam" id="TIGR04265"/>
    </source>
</evidence>
<reference evidence="11 12" key="1">
    <citation type="submission" date="2021-01" db="EMBL/GenBank/DDBJ databases">
        <title>Genomic Encyclopedia of Type Strains, Phase IV (KMG-IV): sequencing the most valuable type-strain genomes for metagenomic binning, comparative biology and taxonomic classification.</title>
        <authorList>
            <person name="Goeker M."/>
        </authorList>
    </citation>
    <scope>NUCLEOTIDE SEQUENCE [LARGE SCALE GENOMIC DNA]</scope>
    <source>
        <strain evidence="11 12">DSM 105482</strain>
    </source>
</reference>
<dbReference type="PROSITE" id="PS50035">
    <property type="entry name" value="PLD"/>
    <property type="match status" value="2"/>
</dbReference>
<dbReference type="Proteomes" id="UP000823486">
    <property type="component" value="Unassembled WGS sequence"/>
</dbReference>
<feature type="domain" description="PLD phosphodiesterase" evidence="10">
    <location>
        <begin position="313"/>
        <end position="340"/>
    </location>
</feature>
<dbReference type="SUPFAM" id="SSF56024">
    <property type="entry name" value="Phospholipase D/nuclease"/>
    <property type="match status" value="2"/>
</dbReference>
<feature type="domain" description="PLD phosphodiesterase" evidence="10">
    <location>
        <begin position="141"/>
        <end position="168"/>
    </location>
</feature>
<keyword evidence="6 9" id="KW-1133">Transmembrane helix</keyword>
<dbReference type="PANTHER" id="PTHR21248">
    <property type="entry name" value="CARDIOLIPIN SYNTHASE"/>
    <property type="match status" value="1"/>
</dbReference>
<accession>A0ABS2QCA2</accession>
<dbReference type="EC" id="2.7.8.-" evidence="8"/>